<dbReference type="InterPro" id="IPR019188">
    <property type="entry name" value="SNAPC1"/>
</dbReference>
<accession>A0AAV9ESN3</accession>
<dbReference type="Pfam" id="PF09808">
    <property type="entry name" value="SNAPC1"/>
    <property type="match status" value="1"/>
</dbReference>
<dbReference type="EMBL" id="JAUJYO010000005">
    <property type="protein sequence ID" value="KAK1316555.1"/>
    <property type="molecule type" value="Genomic_DNA"/>
</dbReference>
<reference evidence="1" key="2">
    <citation type="submission" date="2023-06" db="EMBL/GenBank/DDBJ databases">
        <authorList>
            <person name="Ma L."/>
            <person name="Liu K.-W."/>
            <person name="Li Z."/>
            <person name="Hsiao Y.-Y."/>
            <person name="Qi Y."/>
            <person name="Fu T."/>
            <person name="Tang G."/>
            <person name="Zhang D."/>
            <person name="Sun W.-H."/>
            <person name="Liu D.-K."/>
            <person name="Li Y."/>
            <person name="Chen G.-Z."/>
            <person name="Liu X.-D."/>
            <person name="Liao X.-Y."/>
            <person name="Jiang Y.-T."/>
            <person name="Yu X."/>
            <person name="Hao Y."/>
            <person name="Huang J."/>
            <person name="Zhao X.-W."/>
            <person name="Ke S."/>
            <person name="Chen Y.-Y."/>
            <person name="Wu W.-L."/>
            <person name="Hsu J.-L."/>
            <person name="Lin Y.-F."/>
            <person name="Huang M.-D."/>
            <person name="Li C.-Y."/>
            <person name="Huang L."/>
            <person name="Wang Z.-W."/>
            <person name="Zhao X."/>
            <person name="Zhong W.-Y."/>
            <person name="Peng D.-H."/>
            <person name="Ahmad S."/>
            <person name="Lan S."/>
            <person name="Zhang J.-S."/>
            <person name="Tsai W.-C."/>
            <person name="Van De Peer Y."/>
            <person name="Liu Z.-J."/>
        </authorList>
    </citation>
    <scope>NUCLEOTIDE SEQUENCE</scope>
    <source>
        <strain evidence="1">CP</strain>
        <tissue evidence="1">Leaves</tissue>
    </source>
</reference>
<reference evidence="1" key="1">
    <citation type="journal article" date="2023" name="Nat. Commun.">
        <title>Diploid and tetraploid genomes of Acorus and the evolution of monocots.</title>
        <authorList>
            <person name="Ma L."/>
            <person name="Liu K.W."/>
            <person name="Li Z."/>
            <person name="Hsiao Y.Y."/>
            <person name="Qi Y."/>
            <person name="Fu T."/>
            <person name="Tang G.D."/>
            <person name="Zhang D."/>
            <person name="Sun W.H."/>
            <person name="Liu D.K."/>
            <person name="Li Y."/>
            <person name="Chen G.Z."/>
            <person name="Liu X.D."/>
            <person name="Liao X.Y."/>
            <person name="Jiang Y.T."/>
            <person name="Yu X."/>
            <person name="Hao Y."/>
            <person name="Huang J."/>
            <person name="Zhao X.W."/>
            <person name="Ke S."/>
            <person name="Chen Y.Y."/>
            <person name="Wu W.L."/>
            <person name="Hsu J.L."/>
            <person name="Lin Y.F."/>
            <person name="Huang M.D."/>
            <person name="Li C.Y."/>
            <person name="Huang L."/>
            <person name="Wang Z.W."/>
            <person name="Zhao X."/>
            <person name="Zhong W.Y."/>
            <person name="Peng D.H."/>
            <person name="Ahmad S."/>
            <person name="Lan S."/>
            <person name="Zhang J.S."/>
            <person name="Tsai W.C."/>
            <person name="Van de Peer Y."/>
            <person name="Liu Z.J."/>
        </authorList>
    </citation>
    <scope>NUCLEOTIDE SEQUENCE</scope>
    <source>
        <strain evidence="1">CP</strain>
    </source>
</reference>
<dbReference type="PANTHER" id="PTHR15131:SF3">
    <property type="entry name" value="SNRNA-ACTIVATING PROTEIN COMPLEX SUBUNIT 1"/>
    <property type="match status" value="1"/>
</dbReference>
<proteinExistence type="predicted"/>
<sequence>MAIGLTPLKLDLDELLEEFSGHGWTSLSHMKSLWRSRKFSFIYEAKPSSNLALFMQSLFAHSIGYMVKTDALARRLGGLYCLYLTQPFKPPFKIYLSLGELKRLKCLVVDAKQNGVEVVPVLIKQMLEKNMFLFGCVEIADDVVSERVNEMTRLQNLQLQVAYQREWRLDLKGIKEMSTEYARSKKLAIEEAGELIDIQDIKHIAENEKLIGDKVEKIVDDWNTQKKIFYKETGVLRSNEMVAVDDFDEELENLLTDA</sequence>
<keyword evidence="2" id="KW-1185">Reference proteome</keyword>
<evidence type="ECO:0000313" key="1">
    <source>
        <dbReference type="EMBL" id="KAK1316555.1"/>
    </source>
</evidence>
<name>A0AAV9ESN3_ACOCL</name>
<dbReference type="GO" id="GO:0019185">
    <property type="term" value="C:snRNA-activating protein complex"/>
    <property type="evidence" value="ECO:0007669"/>
    <property type="project" value="TreeGrafter"/>
</dbReference>
<protein>
    <submittedName>
        <fullName evidence="1">Uncharacterized protein</fullName>
    </submittedName>
</protein>
<dbReference type="GO" id="GO:0043565">
    <property type="term" value="F:sequence-specific DNA binding"/>
    <property type="evidence" value="ECO:0007669"/>
    <property type="project" value="TreeGrafter"/>
</dbReference>
<organism evidence="1 2">
    <name type="scientific">Acorus calamus</name>
    <name type="common">Sweet flag</name>
    <dbReference type="NCBI Taxonomy" id="4465"/>
    <lineage>
        <taxon>Eukaryota</taxon>
        <taxon>Viridiplantae</taxon>
        <taxon>Streptophyta</taxon>
        <taxon>Embryophyta</taxon>
        <taxon>Tracheophyta</taxon>
        <taxon>Spermatophyta</taxon>
        <taxon>Magnoliopsida</taxon>
        <taxon>Liliopsida</taxon>
        <taxon>Acoraceae</taxon>
        <taxon>Acorus</taxon>
    </lineage>
</organism>
<dbReference type="GO" id="GO:0042796">
    <property type="term" value="P:snRNA transcription by RNA polymerase III"/>
    <property type="evidence" value="ECO:0007669"/>
    <property type="project" value="TreeGrafter"/>
</dbReference>
<evidence type="ECO:0000313" key="2">
    <source>
        <dbReference type="Proteomes" id="UP001180020"/>
    </source>
</evidence>
<dbReference type="GO" id="GO:0042795">
    <property type="term" value="P:snRNA transcription by RNA polymerase II"/>
    <property type="evidence" value="ECO:0007669"/>
    <property type="project" value="TreeGrafter"/>
</dbReference>
<dbReference type="Proteomes" id="UP001180020">
    <property type="component" value="Unassembled WGS sequence"/>
</dbReference>
<dbReference type="AlphaFoldDB" id="A0AAV9ESN3"/>
<comment type="caution">
    <text evidence="1">The sequence shown here is derived from an EMBL/GenBank/DDBJ whole genome shotgun (WGS) entry which is preliminary data.</text>
</comment>
<gene>
    <name evidence="1" type="ORF">QJS10_CPA05g01573</name>
</gene>
<dbReference type="PANTHER" id="PTHR15131">
    <property type="entry name" value="SMALL NUCLEAR RNA ACTIVATING COMPLEX, POLYPEPTIDE 1"/>
    <property type="match status" value="1"/>
</dbReference>